<name>A0A8J6E6T7_ELECQ</name>
<dbReference type="EMBL" id="WNTK01012118">
    <property type="protein sequence ID" value="KAG9462309.1"/>
    <property type="molecule type" value="Genomic_DNA"/>
</dbReference>
<dbReference type="PANTHER" id="PTHR12187">
    <property type="entry name" value="AGAP000124-PA"/>
    <property type="match status" value="1"/>
</dbReference>
<accession>A0A8J6E6T7</accession>
<dbReference type="OrthoDB" id="660555at2759"/>
<organism evidence="3 4">
    <name type="scientific">Eleutherodactylus coqui</name>
    <name type="common">Puerto Rican coqui</name>
    <dbReference type="NCBI Taxonomy" id="57060"/>
    <lineage>
        <taxon>Eukaryota</taxon>
        <taxon>Metazoa</taxon>
        <taxon>Chordata</taxon>
        <taxon>Craniata</taxon>
        <taxon>Vertebrata</taxon>
        <taxon>Euteleostomi</taxon>
        <taxon>Amphibia</taxon>
        <taxon>Batrachia</taxon>
        <taxon>Anura</taxon>
        <taxon>Neobatrachia</taxon>
        <taxon>Hyloidea</taxon>
        <taxon>Eleutherodactylidae</taxon>
        <taxon>Eleutherodactylinae</taxon>
        <taxon>Eleutherodactylus</taxon>
        <taxon>Eleutherodactylus</taxon>
    </lineage>
</organism>
<dbReference type="PANTHER" id="PTHR12187:SF11">
    <property type="entry name" value="PHOSPHATIDYLINOSITOL-3,4-BISPHOSPHATE 4-PHOSPHATASE"/>
    <property type="match status" value="1"/>
</dbReference>
<dbReference type="InterPro" id="IPR039034">
    <property type="entry name" value="INPP4"/>
</dbReference>
<keyword evidence="4" id="KW-1185">Reference proteome</keyword>
<protein>
    <recommendedName>
        <fullName evidence="5">Phosphatidylinositol 3,4,5-trisphosphate-dependent Rac exchanger 1 protein</fullName>
    </recommendedName>
</protein>
<reference evidence="3" key="1">
    <citation type="thesis" date="2020" institute="ProQuest LLC" country="789 East Eisenhower Parkway, Ann Arbor, MI, USA">
        <title>Comparative Genomics and Chromosome Evolution.</title>
        <authorList>
            <person name="Mudd A.B."/>
        </authorList>
    </citation>
    <scope>NUCLEOTIDE SEQUENCE</scope>
    <source>
        <strain evidence="3">HN-11 Male</strain>
        <tissue evidence="3">Kidney and liver</tissue>
    </source>
</reference>
<dbReference type="AlphaFoldDB" id="A0A8J6E6T7"/>
<keyword evidence="2" id="KW-0443">Lipid metabolism</keyword>
<evidence type="ECO:0000313" key="3">
    <source>
        <dbReference type="EMBL" id="KAG9462309.1"/>
    </source>
</evidence>
<evidence type="ECO:0000256" key="2">
    <source>
        <dbReference type="ARBA" id="ARBA00023098"/>
    </source>
</evidence>
<evidence type="ECO:0000256" key="1">
    <source>
        <dbReference type="ARBA" id="ARBA00022801"/>
    </source>
</evidence>
<dbReference type="GO" id="GO:0005737">
    <property type="term" value="C:cytoplasm"/>
    <property type="evidence" value="ECO:0007669"/>
    <property type="project" value="TreeGrafter"/>
</dbReference>
<evidence type="ECO:0008006" key="5">
    <source>
        <dbReference type="Google" id="ProtNLM"/>
    </source>
</evidence>
<sequence>MRIPSDKQDKLHGCLEHLFNQVDAIITLLKGPVMSRGFEETKHFPVEHSLQEFQKKEEWTIKCRSMIQMSVREDPWNLPNSIKILVESIQKYVDDGKNQLLLALLRCTDTELQVRRDVIFCQTLVAAICTFTEQLMAALNYRYNNNGEYEESSQDASRKWLEQIAVTGVLLSYQSLLSPSVKEERVALEDIKATLRELEDVVFYFKEMDETLVANTSVFHHIEGSRQALRVVFYLDSFHFSKLPTKFEHGGCLKLQSILFTQALDSLEGPPGSNVPPDEIQQQINLNSLEKVQNYYRKIRAFYLEKSTDSNTTAIKIDQLIRPINALDDLCRLMKSFIATKPPPSELCKNSLPGAALLPVSSELCYRLGACQIVMCGTGMQRSTLSVSLEQAAILARSHGLLPKCIMQAMDIMRKQGPRVEISAKNLKVRDETLQCAPRMYRLCLPPLDGDL</sequence>
<dbReference type="GO" id="GO:0016316">
    <property type="term" value="F:phosphatidylinositol-3,4-bisphosphate 4-phosphatase activity"/>
    <property type="evidence" value="ECO:0007669"/>
    <property type="project" value="InterPro"/>
</dbReference>
<comment type="caution">
    <text evidence="3">The sequence shown here is derived from an EMBL/GenBank/DDBJ whole genome shotgun (WGS) entry which is preliminary data.</text>
</comment>
<dbReference type="Proteomes" id="UP000770717">
    <property type="component" value="Unassembled WGS sequence"/>
</dbReference>
<proteinExistence type="predicted"/>
<gene>
    <name evidence="3" type="ORF">GDO78_014405</name>
</gene>
<evidence type="ECO:0000313" key="4">
    <source>
        <dbReference type="Proteomes" id="UP000770717"/>
    </source>
</evidence>
<keyword evidence="1" id="KW-0378">Hydrolase</keyword>